<organism evidence="4 5">
    <name type="scientific">Chitinophaga pinensis</name>
    <dbReference type="NCBI Taxonomy" id="79329"/>
    <lineage>
        <taxon>Bacteria</taxon>
        <taxon>Pseudomonadati</taxon>
        <taxon>Bacteroidota</taxon>
        <taxon>Chitinophagia</taxon>
        <taxon>Chitinophagales</taxon>
        <taxon>Chitinophagaceae</taxon>
        <taxon>Chitinophaga</taxon>
    </lineage>
</organism>
<dbReference type="SUPFAM" id="SSF56935">
    <property type="entry name" value="Porins"/>
    <property type="match status" value="1"/>
</dbReference>
<evidence type="ECO:0000256" key="3">
    <source>
        <dbReference type="ARBA" id="ARBA00023237"/>
    </source>
</evidence>
<keyword evidence="3" id="KW-0998">Cell outer membrane</keyword>
<dbReference type="Gene3D" id="2.40.170.20">
    <property type="entry name" value="TonB-dependent receptor, beta-barrel domain"/>
    <property type="match status" value="1"/>
</dbReference>
<evidence type="ECO:0000256" key="2">
    <source>
        <dbReference type="ARBA" id="ARBA00023136"/>
    </source>
</evidence>
<evidence type="ECO:0000313" key="4">
    <source>
        <dbReference type="EMBL" id="TWV94301.1"/>
    </source>
</evidence>
<proteinExistence type="predicted"/>
<dbReference type="AlphaFoldDB" id="A0A5C6LJI6"/>
<name>A0A5C6LJI6_9BACT</name>
<reference evidence="4 5" key="1">
    <citation type="submission" date="2019-08" db="EMBL/GenBank/DDBJ databases">
        <title>Whole genome sequencing of chitin degrading bacteria Chitinophaga pinensis YS16.</title>
        <authorList>
            <person name="Singh R.P."/>
            <person name="Manchanda G."/>
            <person name="Maurya I.K."/>
            <person name="Joshi N.K."/>
            <person name="Srivastava A.K."/>
        </authorList>
    </citation>
    <scope>NUCLEOTIDE SEQUENCE [LARGE SCALE GENOMIC DNA]</scope>
    <source>
        <strain evidence="4 5">YS-16</strain>
    </source>
</reference>
<keyword evidence="4" id="KW-0675">Receptor</keyword>
<protein>
    <submittedName>
        <fullName evidence="4">TonB-dependent receptor</fullName>
    </submittedName>
</protein>
<comment type="subcellular location">
    <subcellularLocation>
        <location evidence="1">Cell outer membrane</location>
    </subcellularLocation>
</comment>
<keyword evidence="2" id="KW-0472">Membrane</keyword>
<evidence type="ECO:0000313" key="5">
    <source>
        <dbReference type="Proteomes" id="UP000318815"/>
    </source>
</evidence>
<gene>
    <name evidence="4" type="ORF">FEF09_25850</name>
</gene>
<evidence type="ECO:0000256" key="1">
    <source>
        <dbReference type="ARBA" id="ARBA00004442"/>
    </source>
</evidence>
<dbReference type="Proteomes" id="UP000318815">
    <property type="component" value="Unassembled WGS sequence"/>
</dbReference>
<dbReference type="EMBL" id="VOHS01000048">
    <property type="protein sequence ID" value="TWV94301.1"/>
    <property type="molecule type" value="Genomic_DNA"/>
</dbReference>
<keyword evidence="5" id="KW-1185">Reference proteome</keyword>
<dbReference type="OrthoDB" id="9768177at2"/>
<accession>A0A5C6LJI6</accession>
<comment type="caution">
    <text evidence="4">The sequence shown here is derived from an EMBL/GenBank/DDBJ whole genome shotgun (WGS) entry which is preliminary data.</text>
</comment>
<dbReference type="GO" id="GO:0009279">
    <property type="term" value="C:cell outer membrane"/>
    <property type="evidence" value="ECO:0007669"/>
    <property type="project" value="UniProtKB-SubCell"/>
</dbReference>
<dbReference type="InterPro" id="IPR036942">
    <property type="entry name" value="Beta-barrel_TonB_sf"/>
</dbReference>
<sequence length="162" mass="17968">MTRKSELGLDLGFLHDKILLYASYYLYRSSNQLVSYPLPDITGAGSIIGNLPAVIRNNGLELVLSTQHIRHNHFEWASSLNITFGRNQLLRYPDPTIPMQTSAGFVEGQALSQLYVATAMGVDPATGTYLFADADHHPVPADKATESKPVDMAPVWLRRLEQ</sequence>
<dbReference type="RefSeq" id="WP_146307786.1">
    <property type="nucleotide sequence ID" value="NZ_VOHS01000048.1"/>
</dbReference>